<keyword evidence="6" id="KW-1133">Transmembrane helix</keyword>
<keyword evidence="9" id="KW-1185">Reference proteome</keyword>
<dbReference type="InterPro" id="IPR010559">
    <property type="entry name" value="Sig_transdc_His_kin_internal"/>
</dbReference>
<evidence type="ECO:0000256" key="3">
    <source>
        <dbReference type="ARBA" id="ARBA00022679"/>
    </source>
</evidence>
<dbReference type="GO" id="GO:0000155">
    <property type="term" value="F:phosphorelay sensor kinase activity"/>
    <property type="evidence" value="ECO:0007669"/>
    <property type="project" value="InterPro"/>
</dbReference>
<comment type="subcellular location">
    <subcellularLocation>
        <location evidence="1">Membrane</location>
    </subcellularLocation>
</comment>
<organism evidence="8 9">
    <name type="scientific">Porcincola intestinalis</name>
    <dbReference type="NCBI Taxonomy" id="2606632"/>
    <lineage>
        <taxon>Bacteria</taxon>
        <taxon>Bacillati</taxon>
        <taxon>Bacillota</taxon>
        <taxon>Clostridia</taxon>
        <taxon>Lachnospirales</taxon>
        <taxon>Lachnospiraceae</taxon>
        <taxon>Porcincola</taxon>
    </lineage>
</organism>
<feature type="transmembrane region" description="Helical" evidence="6">
    <location>
        <begin position="183"/>
        <end position="204"/>
    </location>
</feature>
<gene>
    <name evidence="8" type="ORF">FYJ35_06210</name>
</gene>
<feature type="transmembrane region" description="Helical" evidence="6">
    <location>
        <begin position="12"/>
        <end position="33"/>
    </location>
</feature>
<dbReference type="Proteomes" id="UP000481852">
    <property type="component" value="Unassembled WGS sequence"/>
</dbReference>
<keyword evidence="4" id="KW-0418">Kinase</keyword>
<dbReference type="AlphaFoldDB" id="A0A6L5X584"/>
<proteinExistence type="predicted"/>
<dbReference type="SUPFAM" id="SSF55874">
    <property type="entry name" value="ATPase domain of HSP90 chaperone/DNA topoisomerase II/histidine kinase"/>
    <property type="match status" value="1"/>
</dbReference>
<dbReference type="CDD" id="cd06225">
    <property type="entry name" value="HAMP"/>
    <property type="match status" value="1"/>
</dbReference>
<dbReference type="PROSITE" id="PS50885">
    <property type="entry name" value="HAMP"/>
    <property type="match status" value="1"/>
</dbReference>
<dbReference type="InterPro" id="IPR036890">
    <property type="entry name" value="HATPase_C_sf"/>
</dbReference>
<evidence type="ECO:0000259" key="7">
    <source>
        <dbReference type="PROSITE" id="PS50885"/>
    </source>
</evidence>
<accession>A0A6L5X584</accession>
<evidence type="ECO:0000313" key="8">
    <source>
        <dbReference type="EMBL" id="MSS14637.1"/>
    </source>
</evidence>
<feature type="region of interest" description="Disordered" evidence="5">
    <location>
        <begin position="449"/>
        <end position="472"/>
    </location>
</feature>
<dbReference type="RefSeq" id="WP_154524653.1">
    <property type="nucleotide sequence ID" value="NZ_VULZ01000005.1"/>
</dbReference>
<name>A0A6L5X584_9FIRM</name>
<dbReference type="InterPro" id="IPR003594">
    <property type="entry name" value="HATPase_dom"/>
</dbReference>
<keyword evidence="3" id="KW-0808">Transferase</keyword>
<evidence type="ECO:0000313" key="9">
    <source>
        <dbReference type="Proteomes" id="UP000481852"/>
    </source>
</evidence>
<keyword evidence="6" id="KW-0472">Membrane</keyword>
<dbReference type="InterPro" id="IPR003660">
    <property type="entry name" value="HAMP_dom"/>
</dbReference>
<protein>
    <submittedName>
        <fullName evidence="8">HAMP domain-containing protein</fullName>
    </submittedName>
</protein>
<evidence type="ECO:0000256" key="1">
    <source>
        <dbReference type="ARBA" id="ARBA00004370"/>
    </source>
</evidence>
<dbReference type="SMART" id="SM00304">
    <property type="entry name" value="HAMP"/>
    <property type="match status" value="1"/>
</dbReference>
<dbReference type="Gene3D" id="3.30.565.10">
    <property type="entry name" value="Histidine kinase-like ATPase, C-terminal domain"/>
    <property type="match status" value="1"/>
</dbReference>
<feature type="domain" description="HAMP" evidence="7">
    <location>
        <begin position="205"/>
        <end position="258"/>
    </location>
</feature>
<keyword evidence="6" id="KW-0812">Transmembrane</keyword>
<dbReference type="GO" id="GO:0016020">
    <property type="term" value="C:membrane"/>
    <property type="evidence" value="ECO:0007669"/>
    <property type="project" value="UniProtKB-SubCell"/>
</dbReference>
<comment type="caution">
    <text evidence="8">The sequence shown here is derived from an EMBL/GenBank/DDBJ whole genome shotgun (WGS) entry which is preliminary data.</text>
</comment>
<dbReference type="Pfam" id="PF06580">
    <property type="entry name" value="His_kinase"/>
    <property type="match status" value="1"/>
</dbReference>
<dbReference type="PANTHER" id="PTHR34220:SF7">
    <property type="entry name" value="SENSOR HISTIDINE KINASE YPDA"/>
    <property type="match status" value="1"/>
</dbReference>
<keyword evidence="2" id="KW-0597">Phosphoprotein</keyword>
<dbReference type="EMBL" id="VULZ01000005">
    <property type="protein sequence ID" value="MSS14637.1"/>
    <property type="molecule type" value="Genomic_DNA"/>
</dbReference>
<sequence>MRKGRENRSIQSRLIMIMAGMMLLVLAVNLYVFRQTRTMVQTIDSVFVSNSTIVKLSDTLDKVGSSMYDYLSTRGSSSLEDFYRYEEDLREITTSFNDQNTSSPMLMLEKNIREMSEAYLEAAEKAIQAKRGRNVEEYRRKYADSKRLNGYIDDAVYALNSRRFAQNSRNYQMLQNTMGVLEASSMVMILTAFVMAMFLAVMLIRAIFGPLKELAGAADRVAAGDFDVDVRETGSGDEIAVVTHAFRKMLFSIREYIERQRASMEKESRMKENALAMQAHLKEAQLNFLQAQINPHFLFNSLNAGSQLAALEGADRTQDYLGRMADFFRYDVQKTGGSASLEEELELVDNYIYILNVRFSGDIHFDKILDQDIRLSDITMPSMTLQPIVENAVQHGIHDDHEHGRIWLYVEMVDGEDAPDGQPTVMVTVSDNGAGMTADQIMCLMESGRGKTDGGGVPETDGDEMASGSLAGTGKEETAGVAMGNVMARLTLYYGREGLLRVSSDGPGLGTQVTVFLPLR</sequence>
<reference evidence="8 9" key="1">
    <citation type="submission" date="2019-08" db="EMBL/GenBank/DDBJ databases">
        <title>In-depth cultivation of the pig gut microbiome towards novel bacterial diversity and tailored functional studies.</title>
        <authorList>
            <person name="Wylensek D."/>
            <person name="Hitch T.C.A."/>
            <person name="Clavel T."/>
        </authorList>
    </citation>
    <scope>NUCLEOTIDE SEQUENCE [LARGE SCALE GENOMIC DNA]</scope>
    <source>
        <strain evidence="8 9">Oil+RF-744-WCA-WT-11</strain>
    </source>
</reference>
<evidence type="ECO:0000256" key="4">
    <source>
        <dbReference type="ARBA" id="ARBA00022777"/>
    </source>
</evidence>
<dbReference type="Pfam" id="PF00672">
    <property type="entry name" value="HAMP"/>
    <property type="match status" value="1"/>
</dbReference>
<dbReference type="Gene3D" id="6.10.340.10">
    <property type="match status" value="1"/>
</dbReference>
<dbReference type="InterPro" id="IPR050640">
    <property type="entry name" value="Bact_2-comp_sensor_kinase"/>
</dbReference>
<dbReference type="PANTHER" id="PTHR34220">
    <property type="entry name" value="SENSOR HISTIDINE KINASE YPDA"/>
    <property type="match status" value="1"/>
</dbReference>
<dbReference type="SUPFAM" id="SSF158472">
    <property type="entry name" value="HAMP domain-like"/>
    <property type="match status" value="1"/>
</dbReference>
<dbReference type="Pfam" id="PF02518">
    <property type="entry name" value="HATPase_c"/>
    <property type="match status" value="1"/>
</dbReference>
<evidence type="ECO:0000256" key="6">
    <source>
        <dbReference type="SAM" id="Phobius"/>
    </source>
</evidence>
<evidence type="ECO:0000256" key="2">
    <source>
        <dbReference type="ARBA" id="ARBA00022553"/>
    </source>
</evidence>
<evidence type="ECO:0000256" key="5">
    <source>
        <dbReference type="SAM" id="MobiDB-lite"/>
    </source>
</evidence>